<dbReference type="STRING" id="363999.A0A439DK55"/>
<dbReference type="Gene3D" id="6.10.280.230">
    <property type="match status" value="1"/>
</dbReference>
<evidence type="ECO:0000313" key="2">
    <source>
        <dbReference type="EMBL" id="RWA14799.1"/>
    </source>
</evidence>
<name>A0A439DK55_9PEZI</name>
<evidence type="ECO:0008006" key="4">
    <source>
        <dbReference type="Google" id="ProtNLM"/>
    </source>
</evidence>
<accession>A0A439DK55</accession>
<gene>
    <name evidence="2" type="ORF">EKO27_g293</name>
</gene>
<dbReference type="AlphaFoldDB" id="A0A439DK55"/>
<sequence>MADASCGPSNAFKGLARHIEQDRSHQQDRVGPGSQHPSQNFHSAPLNTGLTEQFGAFQQQNAALPQHPEPGWKGFSHPANPQFHPSHVAPFFPQQPTQQPAGFATSAGGNWVNDFQRMSFTDTHAAPLHTPPTQGLIMGQPSVAGPIRSGFAAGQHPIHQPFQPSPIGPNPIDRHFEGALAMQTSNNIQAPQYIGNTSIFDAAEEAIVQREFEDAMDEWMLQNGPGAEMSSQNKIIAQDVDTLTASPNTASAEPTAHDTPEKGSAENRDELARAAAQLVDSVADNDSEKFKNSEFLALMRRIASQELTVQGNDLVETRQPRGTDTSLGSDVASSTEAVPSTTADEKQQGPVDQFSTKTSA</sequence>
<dbReference type="EMBL" id="RYZI01000003">
    <property type="protein sequence ID" value="RWA14799.1"/>
    <property type="molecule type" value="Genomic_DNA"/>
</dbReference>
<evidence type="ECO:0000256" key="1">
    <source>
        <dbReference type="SAM" id="MobiDB-lite"/>
    </source>
</evidence>
<organism evidence="2 3">
    <name type="scientific">Xylaria grammica</name>
    <dbReference type="NCBI Taxonomy" id="363999"/>
    <lineage>
        <taxon>Eukaryota</taxon>
        <taxon>Fungi</taxon>
        <taxon>Dikarya</taxon>
        <taxon>Ascomycota</taxon>
        <taxon>Pezizomycotina</taxon>
        <taxon>Sordariomycetes</taxon>
        <taxon>Xylariomycetidae</taxon>
        <taxon>Xylariales</taxon>
        <taxon>Xylariaceae</taxon>
        <taxon>Xylaria</taxon>
    </lineage>
</organism>
<comment type="caution">
    <text evidence="2">The sequence shown here is derived from an EMBL/GenBank/DDBJ whole genome shotgun (WGS) entry which is preliminary data.</text>
</comment>
<reference evidence="2 3" key="1">
    <citation type="submission" date="2018-12" db="EMBL/GenBank/DDBJ databases">
        <title>Draft genome sequence of Xylaria grammica IHI A82.</title>
        <authorList>
            <person name="Buettner E."/>
            <person name="Kellner H."/>
        </authorList>
    </citation>
    <scope>NUCLEOTIDE SEQUENCE [LARGE SCALE GENOMIC DNA]</scope>
    <source>
        <strain evidence="2 3">IHI A82</strain>
    </source>
</reference>
<feature type="compositionally biased region" description="Polar residues" evidence="1">
    <location>
        <begin position="322"/>
        <end position="342"/>
    </location>
</feature>
<dbReference type="Proteomes" id="UP000286045">
    <property type="component" value="Unassembled WGS sequence"/>
</dbReference>
<keyword evidence="3" id="KW-1185">Reference proteome</keyword>
<feature type="compositionally biased region" description="Polar residues" evidence="1">
    <location>
        <begin position="35"/>
        <end position="46"/>
    </location>
</feature>
<feature type="compositionally biased region" description="Basic and acidic residues" evidence="1">
    <location>
        <begin position="255"/>
        <end position="269"/>
    </location>
</feature>
<protein>
    <recommendedName>
        <fullName evidence="4">Peroxin 20</fullName>
    </recommendedName>
</protein>
<evidence type="ECO:0000313" key="3">
    <source>
        <dbReference type="Proteomes" id="UP000286045"/>
    </source>
</evidence>
<proteinExistence type="predicted"/>
<feature type="region of interest" description="Disordered" evidence="1">
    <location>
        <begin position="20"/>
        <end position="46"/>
    </location>
</feature>
<feature type="region of interest" description="Disordered" evidence="1">
    <location>
        <begin position="246"/>
        <end position="269"/>
    </location>
</feature>
<feature type="region of interest" description="Disordered" evidence="1">
    <location>
        <begin position="312"/>
        <end position="360"/>
    </location>
</feature>